<evidence type="ECO:0000256" key="1">
    <source>
        <dbReference type="SAM" id="Phobius"/>
    </source>
</evidence>
<sequence>MTTTTQKPPIWFWVISVIALIWNAMGVLAYIGQAFLTEEAIAAMPPEQQEIYSIDFPAWYTAAFAIAVFAGFGACILLLLRKKLANIFFIVSFIAVIVQSIYTFFMSPISDKMSGFDTSMSISIPIIAILLIVFSNKGIAKGWLK</sequence>
<dbReference type="Proteomes" id="UP000238430">
    <property type="component" value="Unassembled WGS sequence"/>
</dbReference>
<organism evidence="2 3">
    <name type="scientific">Mesoflavibacter zeaxanthinifaciens subsp. sabulilitoris</name>
    <dbReference type="NCBI Taxonomy" id="1520893"/>
    <lineage>
        <taxon>Bacteria</taxon>
        <taxon>Pseudomonadati</taxon>
        <taxon>Bacteroidota</taxon>
        <taxon>Flavobacteriia</taxon>
        <taxon>Flavobacteriales</taxon>
        <taxon>Flavobacteriaceae</taxon>
        <taxon>Mesoflavibacter</taxon>
    </lineage>
</organism>
<keyword evidence="1" id="KW-1133">Transmembrane helix</keyword>
<accession>A0A2T1NGJ3</accession>
<feature type="transmembrane region" description="Helical" evidence="1">
    <location>
        <begin position="87"/>
        <end position="106"/>
    </location>
</feature>
<keyword evidence="3" id="KW-1185">Reference proteome</keyword>
<dbReference type="EMBL" id="PXOT01000020">
    <property type="protein sequence ID" value="PSG91988.1"/>
    <property type="molecule type" value="Genomic_DNA"/>
</dbReference>
<proteinExistence type="predicted"/>
<dbReference type="OrthoDB" id="1143964at2"/>
<comment type="caution">
    <text evidence="2">The sequence shown here is derived from an EMBL/GenBank/DDBJ whole genome shotgun (WGS) entry which is preliminary data.</text>
</comment>
<dbReference type="RefSeq" id="WP_106677762.1">
    <property type="nucleotide sequence ID" value="NZ_JACHWV010000001.1"/>
</dbReference>
<dbReference type="AlphaFoldDB" id="A0A2T1NGJ3"/>
<keyword evidence="1" id="KW-0812">Transmembrane</keyword>
<reference evidence="2 3" key="1">
    <citation type="submission" date="2018-03" db="EMBL/GenBank/DDBJ databases">
        <title>Mesoflavibacter sp. HG37 and Mesoflavibacter sp. HG96 sp.nov., two marine bacteria isolated from seawater of Western Pacific Ocean.</title>
        <authorList>
            <person name="Cheng H."/>
            <person name="Wu Y.-H."/>
            <person name="Guo L.-L."/>
            <person name="Xu X.-W."/>
        </authorList>
    </citation>
    <scope>NUCLEOTIDE SEQUENCE [LARGE SCALE GENOMIC DNA]</scope>
    <source>
        <strain evidence="2 3">KCTC 42117</strain>
    </source>
</reference>
<keyword evidence="1" id="KW-0472">Membrane</keyword>
<protein>
    <recommendedName>
        <fullName evidence="4">Sugar transporter</fullName>
    </recommendedName>
</protein>
<feature type="transmembrane region" description="Helical" evidence="1">
    <location>
        <begin position="118"/>
        <end position="135"/>
    </location>
</feature>
<feature type="transmembrane region" description="Helical" evidence="1">
    <location>
        <begin position="56"/>
        <end position="80"/>
    </location>
</feature>
<evidence type="ECO:0000313" key="3">
    <source>
        <dbReference type="Proteomes" id="UP000238430"/>
    </source>
</evidence>
<name>A0A2T1NGJ3_9FLAO</name>
<gene>
    <name evidence="2" type="ORF">C7H61_05270</name>
</gene>
<feature type="transmembrane region" description="Helical" evidence="1">
    <location>
        <begin position="12"/>
        <end position="36"/>
    </location>
</feature>
<evidence type="ECO:0000313" key="2">
    <source>
        <dbReference type="EMBL" id="PSG91988.1"/>
    </source>
</evidence>
<evidence type="ECO:0008006" key="4">
    <source>
        <dbReference type="Google" id="ProtNLM"/>
    </source>
</evidence>